<protein>
    <recommendedName>
        <fullName evidence="5">PABS domain-containing protein</fullName>
    </recommendedName>
</protein>
<dbReference type="PROSITE" id="PS51006">
    <property type="entry name" value="PABS_2"/>
    <property type="match status" value="1"/>
</dbReference>
<dbReference type="GO" id="GO:0016740">
    <property type="term" value="F:transferase activity"/>
    <property type="evidence" value="ECO:0007669"/>
    <property type="project" value="UniProtKB-UniRule"/>
</dbReference>
<comment type="similarity">
    <text evidence="1">Belongs to the spermidine/spermine synthase family.</text>
</comment>
<dbReference type="AlphaFoldDB" id="A0A5C6M550"/>
<evidence type="ECO:0000256" key="2">
    <source>
        <dbReference type="ARBA" id="ARBA00022679"/>
    </source>
</evidence>
<dbReference type="SUPFAM" id="SSF53335">
    <property type="entry name" value="S-adenosyl-L-methionine-dependent methyltransferases"/>
    <property type="match status" value="1"/>
</dbReference>
<comment type="caution">
    <text evidence="6">The sequence shown here is derived from an EMBL/GenBank/DDBJ whole genome shotgun (WGS) entry which is preliminary data.</text>
</comment>
<reference evidence="6 7" key="2">
    <citation type="submission" date="2019-08" db="EMBL/GenBank/DDBJ databases">
        <authorList>
            <person name="Henke P."/>
        </authorList>
    </citation>
    <scope>NUCLEOTIDE SEQUENCE [LARGE SCALE GENOMIC DNA]</scope>
    <source>
        <strain evidence="6">Phe10_nw2017</strain>
    </source>
</reference>
<evidence type="ECO:0000256" key="1">
    <source>
        <dbReference type="ARBA" id="ARBA00007867"/>
    </source>
</evidence>
<sequence length="414" mass="46051">DDTRVRITHQPIELAVRSTRPASMDAIVCNGPPASSIAAAALCTQEFYSAVRSALTSNGVFTQRFRSSDFGPEPLRQCLATLSHVFPASGAIQTVPGEIVLLATNSEQGLISPGMLDRLQKDHARAELALCGWDWAQVAVLPLADAADPVGLFSNTPRPASLHAASAQTILNWPVEAARNADKARELREAFAPWQKQLASALPVTEAHHEAKRRLSSLAQQVEILAGMPDQPWTYRRSLRMEMQQHPRPPLEKVENGRIIRTSHPLDQQRQDYFQSLGDALVAAARKEQNALGLVRRLISFARSGDPLMGHFSHYEIVRLHELLQHPAPAEELQHRLHIVFFANPSDASVRPVISALDQLVQQPELISQPDERFDQMNALLQKLIERWEARTAWEPKSATRVQNDVDQSVRISN</sequence>
<evidence type="ECO:0000313" key="7">
    <source>
        <dbReference type="Proteomes" id="UP000321083"/>
    </source>
</evidence>
<keyword evidence="3 4" id="KW-0620">Polyamine biosynthesis</keyword>
<feature type="domain" description="PABS" evidence="5">
    <location>
        <begin position="1"/>
        <end position="118"/>
    </location>
</feature>
<organism evidence="6 7">
    <name type="scientific">Planctomyces bekefii</name>
    <dbReference type="NCBI Taxonomy" id="1653850"/>
    <lineage>
        <taxon>Bacteria</taxon>
        <taxon>Pseudomonadati</taxon>
        <taxon>Planctomycetota</taxon>
        <taxon>Planctomycetia</taxon>
        <taxon>Planctomycetales</taxon>
        <taxon>Planctomycetaceae</taxon>
        <taxon>Planctomyces</taxon>
    </lineage>
</organism>
<gene>
    <name evidence="6" type="ORF">E3A20_27400</name>
</gene>
<keyword evidence="7" id="KW-1185">Reference proteome</keyword>
<feature type="non-terminal residue" evidence="6">
    <location>
        <position position="1"/>
    </location>
</feature>
<accession>A0A5C6M550</accession>
<dbReference type="InterPro" id="IPR030374">
    <property type="entry name" value="PABS"/>
</dbReference>
<keyword evidence="2 4" id="KW-0808">Transferase</keyword>
<evidence type="ECO:0000313" key="6">
    <source>
        <dbReference type="EMBL" id="TWW08131.1"/>
    </source>
</evidence>
<comment type="caution">
    <text evidence="4">Lacks conserved residue(s) required for the propagation of feature annotation.</text>
</comment>
<dbReference type="Gene3D" id="3.40.50.150">
    <property type="entry name" value="Vaccinia Virus protein VP39"/>
    <property type="match status" value="1"/>
</dbReference>
<evidence type="ECO:0000256" key="4">
    <source>
        <dbReference type="PROSITE-ProRule" id="PRU00354"/>
    </source>
</evidence>
<dbReference type="InterPro" id="IPR029063">
    <property type="entry name" value="SAM-dependent_MTases_sf"/>
</dbReference>
<proteinExistence type="inferred from homology"/>
<dbReference type="Proteomes" id="UP000321083">
    <property type="component" value="Unassembled WGS sequence"/>
</dbReference>
<feature type="non-terminal residue" evidence="6">
    <location>
        <position position="414"/>
    </location>
</feature>
<dbReference type="GO" id="GO:0006596">
    <property type="term" value="P:polyamine biosynthetic process"/>
    <property type="evidence" value="ECO:0007669"/>
    <property type="project" value="UniProtKB-UniRule"/>
</dbReference>
<reference evidence="6 7" key="1">
    <citation type="submission" date="2019-08" db="EMBL/GenBank/DDBJ databases">
        <title>100 year-old enigma solved: identification of Planctomyces bekefii, the type genus and species of the phylum Planctomycetes.</title>
        <authorList>
            <person name="Svetlana D.N."/>
            <person name="Overmann J."/>
        </authorList>
    </citation>
    <scope>NUCLEOTIDE SEQUENCE [LARGE SCALE GENOMIC DNA]</scope>
    <source>
        <strain evidence="6">Phe10_nw2017</strain>
    </source>
</reference>
<evidence type="ECO:0000256" key="3">
    <source>
        <dbReference type="ARBA" id="ARBA00023115"/>
    </source>
</evidence>
<evidence type="ECO:0000259" key="5">
    <source>
        <dbReference type="PROSITE" id="PS51006"/>
    </source>
</evidence>
<dbReference type="EMBL" id="SRHE01000826">
    <property type="protein sequence ID" value="TWW08131.1"/>
    <property type="molecule type" value="Genomic_DNA"/>
</dbReference>
<name>A0A5C6M550_9PLAN</name>